<dbReference type="InterPro" id="IPR024079">
    <property type="entry name" value="MetalloPept_cat_dom_sf"/>
</dbReference>
<dbReference type="SUPFAM" id="SSF55486">
    <property type="entry name" value="Metalloproteases ('zincins'), catalytic domain"/>
    <property type="match status" value="1"/>
</dbReference>
<evidence type="ECO:0000313" key="2">
    <source>
        <dbReference type="EMBL" id="BAU75954.1"/>
    </source>
</evidence>
<gene>
    <name evidence="2" type="ORF">KF707C_42660</name>
</gene>
<dbReference type="EMBL" id="AP014862">
    <property type="protein sequence ID" value="BAU75954.1"/>
    <property type="molecule type" value="Genomic_DNA"/>
</dbReference>
<dbReference type="GO" id="GO:0008237">
    <property type="term" value="F:metallopeptidase activity"/>
    <property type="evidence" value="ECO:0007669"/>
    <property type="project" value="InterPro"/>
</dbReference>
<accession>A0AAD1C5G5</accession>
<dbReference type="AlphaFoldDB" id="A0AAD1C5G5"/>
<dbReference type="Gene3D" id="3.40.390.10">
    <property type="entry name" value="Collagenase (Catalytic Domain)"/>
    <property type="match status" value="1"/>
</dbReference>
<reference evidence="3" key="1">
    <citation type="submission" date="2015-05" db="EMBL/GenBank/DDBJ databases">
        <title>Draft genome sequencing of a biphenyl-degrading bacterium, Pseudomonas balearica KF707 (=NBRC110670).</title>
        <authorList>
            <person name="Kimura N."/>
            <person name="Hirose J."/>
            <person name="Watanabe T."/>
            <person name="Suenaga H."/>
            <person name="Fujihara H."/>
            <person name="Noguchi M."/>
            <person name="Hashimoto M."/>
            <person name="Shimodaira J."/>
            <person name="Tsuchikane K."/>
            <person name="Hosoyama A."/>
            <person name="Yamazoe A."/>
            <person name="Fujita N."/>
            <person name="Furukawa K."/>
        </authorList>
    </citation>
    <scope>NUCLEOTIDE SEQUENCE [LARGE SCALE GENOMIC DNA]</scope>
    <source>
        <strain evidence="3">DSM 10086 / NBRC 110670 / KF707</strain>
    </source>
</reference>
<evidence type="ECO:0000313" key="3">
    <source>
        <dbReference type="Proteomes" id="UP000218554"/>
    </source>
</evidence>
<sequence length="271" mass="28844">MYSALQEEAIQRAGRKGAPTPQAAPAPPAGRPRRFARSSCACGGGCPNCREESRPPGPRQARDGEAATASDAAEPLAEPAAAPSFRDCSERITGITDANERLETARQRAREYVGAARRALGAAPAAGTTYETALGRHFITPSAADRATIEDNYRRILGTLVPANYICNSQNICEGEQAFWIEADDLVHVCRPFWELSPTCRAIILIHEGAHDVGIGVAGAHPPNRGSAQYPTGDTAAPAGQTTAGRMDNPDAYAFFGAHIWRDTDTGRPCF</sequence>
<keyword evidence="3" id="KW-1185">Reference proteome</keyword>
<proteinExistence type="predicted"/>
<evidence type="ECO:0008006" key="4">
    <source>
        <dbReference type="Google" id="ProtNLM"/>
    </source>
</evidence>
<protein>
    <recommendedName>
        <fullName evidence="4">Lysine-specific metallo-endopeptidase domain-containing protein</fullName>
    </recommendedName>
</protein>
<feature type="region of interest" description="Disordered" evidence="1">
    <location>
        <begin position="1"/>
        <end position="89"/>
    </location>
</feature>
<feature type="compositionally biased region" description="Basic and acidic residues" evidence="1">
    <location>
        <begin position="49"/>
        <end position="65"/>
    </location>
</feature>
<feature type="region of interest" description="Disordered" evidence="1">
    <location>
        <begin position="222"/>
        <end position="245"/>
    </location>
</feature>
<name>A0AAD1C5G5_METFU</name>
<reference evidence="2 3" key="2">
    <citation type="journal article" date="2017" name="Int. J. Syst. Evol. Microbiol.">
        <title>Pseudomonas furukawaii sp. nov., a polychlorinated biphenyl-degrading bacterium isolated from biphenyl-contaminated soil in Japan.</title>
        <authorList>
            <person name="Kimura N."/>
            <person name="Watanabe T."/>
            <person name="Suenaga H."/>
            <person name="Fujihara H."/>
            <person name="Futagami T."/>
            <person name="Goto M."/>
            <person name="Hanada S."/>
            <person name="Hirose J."/>
        </authorList>
    </citation>
    <scope>NUCLEOTIDE SEQUENCE [LARGE SCALE GENOMIC DNA]</scope>
    <source>
        <strain evidence="3">DSM 10086 / NBRC 110670 / KF707</strain>
    </source>
</reference>
<dbReference type="KEGG" id="pfuw:KF707C_42660"/>
<dbReference type="Proteomes" id="UP000218554">
    <property type="component" value="Chromosome"/>
</dbReference>
<organism evidence="2 3">
    <name type="scientific">Metapseudomonas furukawaii</name>
    <name type="common">Pseudomonas furukawaii</name>
    <dbReference type="NCBI Taxonomy" id="1149133"/>
    <lineage>
        <taxon>Bacteria</taxon>
        <taxon>Pseudomonadati</taxon>
        <taxon>Pseudomonadota</taxon>
        <taxon>Gammaproteobacteria</taxon>
        <taxon>Pseudomonadales</taxon>
        <taxon>Pseudomonadaceae</taxon>
        <taxon>Metapseudomonas</taxon>
    </lineage>
</organism>
<feature type="compositionally biased region" description="Low complexity" evidence="1">
    <location>
        <begin position="72"/>
        <end position="83"/>
    </location>
</feature>
<evidence type="ECO:0000256" key="1">
    <source>
        <dbReference type="SAM" id="MobiDB-lite"/>
    </source>
</evidence>
<dbReference type="RefSeq" id="WP_003450396.1">
    <property type="nucleotide sequence ID" value="NZ_AJMR01000110.1"/>
</dbReference>